<gene>
    <name evidence="1" type="ORF">GCM10023224_15980</name>
</gene>
<reference evidence="2" key="1">
    <citation type="journal article" date="2019" name="Int. J. Syst. Evol. Microbiol.">
        <title>The Global Catalogue of Microorganisms (GCM) 10K type strain sequencing project: providing services to taxonomists for standard genome sequencing and annotation.</title>
        <authorList>
            <consortium name="The Broad Institute Genomics Platform"/>
            <consortium name="The Broad Institute Genome Sequencing Center for Infectious Disease"/>
            <person name="Wu L."/>
            <person name="Ma J."/>
        </authorList>
    </citation>
    <scope>NUCLEOTIDE SEQUENCE [LARGE SCALE GENOMIC DNA]</scope>
    <source>
        <strain evidence="2">JCM 18123</strain>
    </source>
</reference>
<keyword evidence="2" id="KW-1185">Reference proteome</keyword>
<dbReference type="EMBL" id="BAABIK010000006">
    <property type="protein sequence ID" value="GAA4935979.1"/>
    <property type="molecule type" value="Genomic_DNA"/>
</dbReference>
<dbReference type="Proteomes" id="UP001499993">
    <property type="component" value="Unassembled WGS sequence"/>
</dbReference>
<organism evidence="1 2">
    <name type="scientific">Streptomonospora halophila</name>
    <dbReference type="NCBI Taxonomy" id="427369"/>
    <lineage>
        <taxon>Bacteria</taxon>
        <taxon>Bacillati</taxon>
        <taxon>Actinomycetota</taxon>
        <taxon>Actinomycetes</taxon>
        <taxon>Streptosporangiales</taxon>
        <taxon>Nocardiopsidaceae</taxon>
        <taxon>Streptomonospora</taxon>
    </lineage>
</organism>
<evidence type="ECO:0000313" key="2">
    <source>
        <dbReference type="Proteomes" id="UP001499993"/>
    </source>
</evidence>
<protein>
    <submittedName>
        <fullName evidence="1">Uncharacterized protein</fullName>
    </submittedName>
</protein>
<comment type="caution">
    <text evidence="1">The sequence shown here is derived from an EMBL/GenBank/DDBJ whole genome shotgun (WGS) entry which is preliminary data.</text>
</comment>
<sequence length="97" mass="10537">MLCGPYVETDFRNQFVHLAIAVDPLGDEHGQTTGSKNPGELREDIVWSRCVVQAERSDDHVAHLGGQREGVKVAAKEVHVGASRFLDTLAGLREQGG</sequence>
<proteinExistence type="predicted"/>
<name>A0ABP9GAY0_9ACTN</name>
<evidence type="ECO:0000313" key="1">
    <source>
        <dbReference type="EMBL" id="GAA4935979.1"/>
    </source>
</evidence>
<accession>A0ABP9GAY0</accession>